<name>A0A835A244_TETSI</name>
<evidence type="ECO:0000256" key="3">
    <source>
        <dbReference type="ARBA" id="ARBA00022771"/>
    </source>
</evidence>
<dbReference type="Pfam" id="PF01428">
    <property type="entry name" value="zf-AN1"/>
    <property type="match status" value="2"/>
</dbReference>
<dbReference type="OMA" id="IKCAANG"/>
<dbReference type="GO" id="GO:0008270">
    <property type="term" value="F:zinc ion binding"/>
    <property type="evidence" value="ECO:0007669"/>
    <property type="project" value="UniProtKB-KW"/>
</dbReference>
<feature type="domain" description="A20-type" evidence="7">
    <location>
        <begin position="174"/>
        <end position="208"/>
    </location>
</feature>
<dbReference type="SUPFAM" id="SSF57716">
    <property type="entry name" value="Glucocorticoid receptor-like (DNA-binding domain)"/>
    <property type="match status" value="2"/>
</dbReference>
<evidence type="ECO:0000256" key="4">
    <source>
        <dbReference type="ARBA" id="ARBA00022833"/>
    </source>
</evidence>
<evidence type="ECO:0000313" key="9">
    <source>
        <dbReference type="EMBL" id="KAF8413061.1"/>
    </source>
</evidence>
<dbReference type="SUPFAM" id="SSF118310">
    <property type="entry name" value="AN1-like Zinc finger"/>
    <property type="match status" value="2"/>
</dbReference>
<dbReference type="InterPro" id="IPR002653">
    <property type="entry name" value="Znf_A20"/>
</dbReference>
<dbReference type="InterPro" id="IPR000058">
    <property type="entry name" value="Znf_AN1"/>
</dbReference>
<keyword evidence="10" id="KW-1185">Reference proteome</keyword>
<dbReference type="SMART" id="SM00259">
    <property type="entry name" value="ZnF_A20"/>
    <property type="match status" value="2"/>
</dbReference>
<dbReference type="Gene3D" id="4.10.1110.10">
    <property type="entry name" value="AN1-like Zinc finger"/>
    <property type="match status" value="2"/>
</dbReference>
<dbReference type="PANTHER" id="PTHR10634">
    <property type="entry name" value="AN1-TYPE ZINC FINGER PROTEIN"/>
    <property type="match status" value="1"/>
</dbReference>
<proteinExistence type="predicted"/>
<dbReference type="Gene3D" id="1.20.5.4770">
    <property type="match status" value="2"/>
</dbReference>
<dbReference type="PROSITE" id="PS51039">
    <property type="entry name" value="ZF_AN1"/>
    <property type="match status" value="2"/>
</dbReference>
<keyword evidence="3 5" id="KW-0863">Zinc-finger</keyword>
<dbReference type="InterPro" id="IPR050652">
    <property type="entry name" value="AN1_A20_ZnFinger"/>
</dbReference>
<evidence type="ECO:0000313" key="10">
    <source>
        <dbReference type="Proteomes" id="UP000655225"/>
    </source>
</evidence>
<dbReference type="OrthoDB" id="428577at2759"/>
<comment type="function">
    <text evidence="1">May be involved in environmental stress response.</text>
</comment>
<feature type="domain" description="A20-type" evidence="7">
    <location>
        <begin position="19"/>
        <end position="53"/>
    </location>
</feature>
<dbReference type="AlphaFoldDB" id="A0A835A244"/>
<feature type="compositionally biased region" description="Polar residues" evidence="6">
    <location>
        <begin position="67"/>
        <end position="88"/>
    </location>
</feature>
<dbReference type="EMBL" id="JABCRI010000001">
    <property type="protein sequence ID" value="KAF8413061.1"/>
    <property type="molecule type" value="Genomic_DNA"/>
</dbReference>
<sequence length="306" mass="33502">MGSEQSWNRINDGSSCQPPQSPSLCANDCGFFGSAATLNLCSKCYRDFCIKEEQASSAKTAVEKSLNPITTPTRKQEQSPIPSFVTDSSASATSVGVSDSSVCWSCKRRVGLLGFKCRCGCTFCGSHRYPEEHSCTFDFKAAGRDVIVKANPVVKADKMGSEERRNRLENEKNCQSPSLCANGCGFFGTQATLNLCSKCYTSSCIKKEQAKTAMEIPSFVVDSTTVSTSSVLAADKLDSSINTNRCWSCKRRMGLVGFKCKCGNTFCGRHRYPEEHLCTFDFKDAGREAIARANPLIRTSKLQMRI</sequence>
<dbReference type="SMART" id="SM00154">
    <property type="entry name" value="ZnF_AN1"/>
    <property type="match status" value="2"/>
</dbReference>
<evidence type="ECO:0000259" key="7">
    <source>
        <dbReference type="PROSITE" id="PS51036"/>
    </source>
</evidence>
<dbReference type="PROSITE" id="PS51036">
    <property type="entry name" value="ZF_A20"/>
    <property type="match status" value="2"/>
</dbReference>
<dbReference type="FunFam" id="4.10.1110.10:FF:000001">
    <property type="entry name" value="Zinc finger AN1-type containing 6"/>
    <property type="match status" value="2"/>
</dbReference>
<reference evidence="9 10" key="1">
    <citation type="submission" date="2020-04" db="EMBL/GenBank/DDBJ databases">
        <title>Plant Genome Project.</title>
        <authorList>
            <person name="Zhang R.-G."/>
        </authorList>
    </citation>
    <scope>NUCLEOTIDE SEQUENCE [LARGE SCALE GENOMIC DNA]</scope>
    <source>
        <strain evidence="9">YNK0</strain>
        <tissue evidence="9">Leaf</tissue>
    </source>
</reference>
<dbReference type="PANTHER" id="PTHR10634:SF67">
    <property type="entry name" value="AN1-TYPE ZINC FINGER PROTEIN 3"/>
    <property type="match status" value="1"/>
</dbReference>
<comment type="caution">
    <text evidence="9">The sequence shown here is derived from an EMBL/GenBank/DDBJ whole genome shotgun (WGS) entry which is preliminary data.</text>
</comment>
<evidence type="ECO:0000256" key="1">
    <source>
        <dbReference type="ARBA" id="ARBA00003732"/>
    </source>
</evidence>
<accession>A0A835A244</accession>
<dbReference type="InterPro" id="IPR035896">
    <property type="entry name" value="AN1-like_Znf"/>
</dbReference>
<dbReference type="Proteomes" id="UP000655225">
    <property type="component" value="Unassembled WGS sequence"/>
</dbReference>
<evidence type="ECO:0000256" key="2">
    <source>
        <dbReference type="ARBA" id="ARBA00022723"/>
    </source>
</evidence>
<keyword evidence="2" id="KW-0479">Metal-binding</keyword>
<organism evidence="9 10">
    <name type="scientific">Tetracentron sinense</name>
    <name type="common">Spur-leaf</name>
    <dbReference type="NCBI Taxonomy" id="13715"/>
    <lineage>
        <taxon>Eukaryota</taxon>
        <taxon>Viridiplantae</taxon>
        <taxon>Streptophyta</taxon>
        <taxon>Embryophyta</taxon>
        <taxon>Tracheophyta</taxon>
        <taxon>Spermatophyta</taxon>
        <taxon>Magnoliopsida</taxon>
        <taxon>Trochodendrales</taxon>
        <taxon>Trochodendraceae</taxon>
        <taxon>Tetracentron</taxon>
    </lineage>
</organism>
<evidence type="ECO:0000256" key="6">
    <source>
        <dbReference type="SAM" id="MobiDB-lite"/>
    </source>
</evidence>
<evidence type="ECO:0000259" key="8">
    <source>
        <dbReference type="PROSITE" id="PS51039"/>
    </source>
</evidence>
<feature type="domain" description="AN1-type" evidence="8">
    <location>
        <begin position="240"/>
        <end position="286"/>
    </location>
</feature>
<feature type="domain" description="AN1-type" evidence="8">
    <location>
        <begin position="97"/>
        <end position="143"/>
    </location>
</feature>
<protein>
    <submittedName>
        <fullName evidence="9">Uncharacterized protein</fullName>
    </submittedName>
</protein>
<dbReference type="Pfam" id="PF01754">
    <property type="entry name" value="zf-A20"/>
    <property type="match status" value="2"/>
</dbReference>
<keyword evidence="4" id="KW-0862">Zinc</keyword>
<evidence type="ECO:0000256" key="5">
    <source>
        <dbReference type="PROSITE-ProRule" id="PRU00449"/>
    </source>
</evidence>
<feature type="region of interest" description="Disordered" evidence="6">
    <location>
        <begin position="61"/>
        <end position="88"/>
    </location>
</feature>
<dbReference type="GO" id="GO:0003677">
    <property type="term" value="F:DNA binding"/>
    <property type="evidence" value="ECO:0007669"/>
    <property type="project" value="InterPro"/>
</dbReference>
<gene>
    <name evidence="9" type="ORF">HHK36_001037</name>
</gene>